<keyword evidence="3" id="KW-1185">Reference proteome</keyword>
<organism evidence="2">
    <name type="scientific">Shrimp hemocyte iridescent virus</name>
    <dbReference type="NCBI Taxonomy" id="2039780"/>
    <lineage>
        <taxon>Viruses</taxon>
        <taxon>Varidnaviria</taxon>
        <taxon>Bamfordvirae</taxon>
        <taxon>Nucleocytoviricota</taxon>
        <taxon>Megaviricetes</taxon>
        <taxon>Pimascovirales</taxon>
        <taxon>Pimascovirales incertae sedis</taxon>
        <taxon>Iridoviridae</taxon>
        <taxon>Betairidovirinae</taxon>
        <taxon>Decapodiridovirus</taxon>
        <taxon>Decapodiridovirus litopenaeus1</taxon>
        <taxon>Decapod iridescent virus 1</taxon>
    </lineage>
</organism>
<proteinExistence type="predicted"/>
<sequence>MNGTMKTLFIFLICSIILVGVIDGIEYKFVNPKVFHQHNFPDILNRTDFENLGFFDAFLSGLYCAWFLLGISFLIKLFILKFIKGETDSEALEAFHIGLFFVLTFFNFVILFTFDEKRDSIYRNHKMMYIGFFLVEVASIAFVSMV</sequence>
<feature type="transmembrane region" description="Helical" evidence="1">
    <location>
        <begin position="57"/>
        <end position="79"/>
    </location>
</feature>
<keyword evidence="1" id="KW-0812">Transmembrane</keyword>
<protein>
    <submittedName>
        <fullName evidence="2">Uncharacterized protein</fullName>
    </submittedName>
</protein>
<evidence type="ECO:0000256" key="1">
    <source>
        <dbReference type="SAM" id="Phobius"/>
    </source>
</evidence>
<dbReference type="EMBL" id="MF599468">
    <property type="protein sequence ID" value="ATE87152.1"/>
    <property type="molecule type" value="Genomic_DNA"/>
</dbReference>
<dbReference type="KEGG" id="vg:65099915"/>
<keyword evidence="1" id="KW-0472">Membrane</keyword>
<feature type="transmembrane region" description="Helical" evidence="1">
    <location>
        <begin position="91"/>
        <end position="114"/>
    </location>
</feature>
<reference evidence="2" key="2">
    <citation type="journal article" date="2017" name="Sci. Rep.">
        <title>Characterization of a new member of Iridoviridae, Shrimp hemocyte iridescent virus (SHIV), found in white leg shrimp (Litopenaeus vannamei).</title>
        <authorList>
            <person name="Qiu L."/>
            <person name="Chen M.M."/>
            <person name="Wan X.Y."/>
            <person name="Li C."/>
            <person name="Zhang Q.L."/>
            <person name="Wang R.Y."/>
            <person name="Cheng D.Y."/>
            <person name="Dong X."/>
            <person name="Yang B."/>
            <person name="Wang X.H."/>
            <person name="Xiang J.H."/>
            <person name="Huang J."/>
        </authorList>
    </citation>
    <scope>NUCLEOTIDE SEQUENCE [LARGE SCALE GENOMIC DNA]</scope>
    <source>
        <strain evidence="2">20141215</strain>
    </source>
</reference>
<dbReference type="GeneID" id="65099915"/>
<accession>A0A291B0X8</accession>
<evidence type="ECO:0000313" key="2">
    <source>
        <dbReference type="EMBL" id="ATE87152.1"/>
    </source>
</evidence>
<dbReference type="Proteomes" id="UP000297192">
    <property type="component" value="Segment"/>
</dbReference>
<evidence type="ECO:0000313" key="3">
    <source>
        <dbReference type="Proteomes" id="UP000297192"/>
    </source>
</evidence>
<name>A0A291B0X8_9VIRU</name>
<reference evidence="2" key="1">
    <citation type="journal article" date="2017" name="Arch. Virol.">
        <title>Complete genome sequence of shrimp hemocyte iridescent virus (SHIV) isolated from white leg shrimp, Litopenaeus vannamei.</title>
        <authorList>
            <person name="Qiu L."/>
            <person name="Chen M.M."/>
            <person name="Wang R.Y."/>
            <person name="Wan X.Y."/>
            <person name="Li C."/>
            <person name="Zhang Q.L."/>
            <person name="Dong X."/>
            <person name="Yang B."/>
            <person name="Xiang J.H."/>
            <person name="Huang J."/>
        </authorList>
    </citation>
    <scope>NUCLEOTIDE SEQUENCE [LARGE SCALE GENOMIC DNA]</scope>
    <source>
        <strain evidence="2">20141215</strain>
    </source>
</reference>
<gene>
    <name evidence="2" type="primary">143R</name>
</gene>
<keyword evidence="1" id="KW-1133">Transmembrane helix</keyword>
<feature type="transmembrane region" description="Helical" evidence="1">
    <location>
        <begin position="126"/>
        <end position="145"/>
    </location>
</feature>
<dbReference type="RefSeq" id="YP_010084895.1">
    <property type="nucleotide sequence ID" value="NC_055165.1"/>
</dbReference>